<feature type="transmembrane region" description="Helical" evidence="19">
    <location>
        <begin position="92"/>
        <end position="119"/>
    </location>
</feature>
<organism evidence="20 21">
    <name type="scientific">Candidatus Aquarickettsia rohweri</name>
    <dbReference type="NCBI Taxonomy" id="2602574"/>
    <lineage>
        <taxon>Bacteria</taxon>
        <taxon>Pseudomonadati</taxon>
        <taxon>Pseudomonadota</taxon>
        <taxon>Alphaproteobacteria</taxon>
        <taxon>Rickettsiales</taxon>
        <taxon>Candidatus Midichloriaceae</taxon>
        <taxon>Candidatus Aquarickettsia</taxon>
    </lineage>
</organism>
<feature type="transmembrane region" description="Helical" evidence="19">
    <location>
        <begin position="158"/>
        <end position="180"/>
    </location>
</feature>
<comment type="pathway">
    <text evidence="4">Lipid metabolism.</text>
</comment>
<keyword evidence="8" id="KW-1003">Cell membrane</keyword>
<dbReference type="GO" id="GO:0005886">
    <property type="term" value="C:plasma membrane"/>
    <property type="evidence" value="ECO:0007669"/>
    <property type="project" value="UniProtKB-SubCell"/>
</dbReference>
<dbReference type="EMBL" id="RXFM01000003">
    <property type="protein sequence ID" value="RST72194.1"/>
    <property type="molecule type" value="Genomic_DNA"/>
</dbReference>
<comment type="similarity">
    <text evidence="5 18">Belongs to the CDS family.</text>
</comment>
<feature type="transmembrane region" description="Helical" evidence="19">
    <location>
        <begin position="10"/>
        <end position="28"/>
    </location>
</feature>
<evidence type="ECO:0000256" key="9">
    <source>
        <dbReference type="ARBA" id="ARBA00022516"/>
    </source>
</evidence>
<evidence type="ECO:0000256" key="17">
    <source>
        <dbReference type="ARBA" id="ARBA00023264"/>
    </source>
</evidence>
<feature type="transmembrane region" description="Helical" evidence="19">
    <location>
        <begin position="66"/>
        <end position="86"/>
    </location>
</feature>
<evidence type="ECO:0000313" key="20">
    <source>
        <dbReference type="EMBL" id="RST72194.1"/>
    </source>
</evidence>
<evidence type="ECO:0000256" key="14">
    <source>
        <dbReference type="ARBA" id="ARBA00023098"/>
    </source>
</evidence>
<evidence type="ECO:0000313" key="21">
    <source>
        <dbReference type="Proteomes" id="UP000279470"/>
    </source>
</evidence>
<dbReference type="PROSITE" id="PS01315">
    <property type="entry name" value="CDS"/>
    <property type="match status" value="1"/>
</dbReference>
<dbReference type="GO" id="GO:0004605">
    <property type="term" value="F:phosphatidate cytidylyltransferase activity"/>
    <property type="evidence" value="ECO:0007669"/>
    <property type="project" value="UniProtKB-EC"/>
</dbReference>
<dbReference type="RefSeq" id="WP_126044195.1">
    <property type="nucleotide sequence ID" value="NZ_RXFM01000003.1"/>
</dbReference>
<keyword evidence="11 18" id="KW-0812">Transmembrane</keyword>
<evidence type="ECO:0000256" key="10">
    <source>
        <dbReference type="ARBA" id="ARBA00022679"/>
    </source>
</evidence>
<dbReference type="PANTHER" id="PTHR46382:SF1">
    <property type="entry name" value="PHOSPHATIDATE CYTIDYLYLTRANSFERASE"/>
    <property type="match status" value="1"/>
</dbReference>
<proteinExistence type="inferred from homology"/>
<keyword evidence="10 18" id="KW-0808">Transferase</keyword>
<dbReference type="Pfam" id="PF01148">
    <property type="entry name" value="CTP_transf_1"/>
    <property type="match status" value="1"/>
</dbReference>
<keyword evidence="12 18" id="KW-0548">Nucleotidyltransferase</keyword>
<evidence type="ECO:0000256" key="5">
    <source>
        <dbReference type="ARBA" id="ARBA00010185"/>
    </source>
</evidence>
<comment type="catalytic activity">
    <reaction evidence="1 18">
        <text>a 1,2-diacyl-sn-glycero-3-phosphate + CTP + H(+) = a CDP-1,2-diacyl-sn-glycerol + diphosphate</text>
        <dbReference type="Rhea" id="RHEA:16229"/>
        <dbReference type="ChEBI" id="CHEBI:15378"/>
        <dbReference type="ChEBI" id="CHEBI:33019"/>
        <dbReference type="ChEBI" id="CHEBI:37563"/>
        <dbReference type="ChEBI" id="CHEBI:58332"/>
        <dbReference type="ChEBI" id="CHEBI:58608"/>
        <dbReference type="EC" id="2.7.7.41"/>
    </reaction>
</comment>
<dbReference type="AlphaFoldDB" id="A0A3R9ZBZ3"/>
<dbReference type="UniPathway" id="UPA00557">
    <property type="reaction ID" value="UER00614"/>
</dbReference>
<keyword evidence="17" id="KW-1208">Phospholipid metabolism</keyword>
<keyword evidence="13 19" id="KW-1133">Transmembrane helix</keyword>
<evidence type="ECO:0000256" key="8">
    <source>
        <dbReference type="ARBA" id="ARBA00022475"/>
    </source>
</evidence>
<dbReference type="PANTHER" id="PTHR46382">
    <property type="entry name" value="PHOSPHATIDATE CYTIDYLYLTRANSFERASE"/>
    <property type="match status" value="1"/>
</dbReference>
<comment type="pathway">
    <text evidence="3 18">Phospholipid metabolism; CDP-diacylglycerol biosynthesis; CDP-diacylglycerol from sn-glycerol 3-phosphate: step 3/3.</text>
</comment>
<name>A0A3R9ZBZ3_9RICK</name>
<evidence type="ECO:0000256" key="11">
    <source>
        <dbReference type="ARBA" id="ARBA00022692"/>
    </source>
</evidence>
<sequence length="227" mass="25731">MVSKILNNNLFKRVITALVLIPIVLYIIMEGGVLFDSFLGLIFIISTYEVIMIVNNDKKISLLKKMTWIIPILIYIGFSMISLRYIRLYDEGYFKIMILLLSIWVFDSAAYFAGVLIDGPKLCPKISPKKTWAGLIGGIVITFFIPNIVAIIMLKHIFLSAFAIIFGFYLSLLGIIGQVGDLMESYFKRKFSVKDSGNIIPGHGGVLDRMDSIFLASIFFYLILRFK</sequence>
<dbReference type="EC" id="2.7.7.41" evidence="6 18"/>
<evidence type="ECO:0000256" key="12">
    <source>
        <dbReference type="ARBA" id="ARBA00022695"/>
    </source>
</evidence>
<feature type="transmembrane region" description="Helical" evidence="19">
    <location>
        <begin position="34"/>
        <end position="54"/>
    </location>
</feature>
<evidence type="ECO:0000256" key="15">
    <source>
        <dbReference type="ARBA" id="ARBA00023136"/>
    </source>
</evidence>
<protein>
    <recommendedName>
        <fullName evidence="7 18">Phosphatidate cytidylyltransferase</fullName>
        <ecNumber evidence="6 18">2.7.7.41</ecNumber>
    </recommendedName>
</protein>
<reference evidence="21" key="1">
    <citation type="submission" date="2018-11" db="EMBL/GenBank/DDBJ databases">
        <title>Phylogenetic, genomic, and biogeographic characterization of a novel and ubiquitous marine invertebrate-associated Rickettsiales parasite, Candidatus Marinoinvertebrata rohwerii, gen. nov., sp. nov.</title>
        <authorList>
            <person name="Klinges J.G."/>
            <person name="Rosales S.M."/>
            <person name="Mcminds R."/>
            <person name="Shaver E.C."/>
            <person name="Shantz A."/>
            <person name="Peters E.C."/>
            <person name="Burkepile D.E."/>
            <person name="Silliman B.R."/>
            <person name="Vega Thurber R.L."/>
        </authorList>
    </citation>
    <scope>NUCLEOTIDE SEQUENCE [LARGE SCALE GENOMIC DNA]</scope>
    <source>
        <strain evidence="21">a_cerv_44</strain>
    </source>
</reference>
<keyword evidence="21" id="KW-1185">Reference proteome</keyword>
<evidence type="ECO:0000256" key="2">
    <source>
        <dbReference type="ARBA" id="ARBA00004651"/>
    </source>
</evidence>
<evidence type="ECO:0000256" key="3">
    <source>
        <dbReference type="ARBA" id="ARBA00005119"/>
    </source>
</evidence>
<evidence type="ECO:0000256" key="18">
    <source>
        <dbReference type="RuleBase" id="RU003938"/>
    </source>
</evidence>
<keyword evidence="9" id="KW-0444">Lipid biosynthesis</keyword>
<dbReference type="GO" id="GO:0016024">
    <property type="term" value="P:CDP-diacylglycerol biosynthetic process"/>
    <property type="evidence" value="ECO:0007669"/>
    <property type="project" value="UniProtKB-UniPathway"/>
</dbReference>
<comment type="subcellular location">
    <subcellularLocation>
        <location evidence="2">Cell membrane</location>
        <topology evidence="2">Multi-pass membrane protein</topology>
    </subcellularLocation>
</comment>
<dbReference type="InterPro" id="IPR000374">
    <property type="entry name" value="PC_trans"/>
</dbReference>
<evidence type="ECO:0000256" key="13">
    <source>
        <dbReference type="ARBA" id="ARBA00022989"/>
    </source>
</evidence>
<keyword evidence="16" id="KW-0594">Phospholipid biosynthesis</keyword>
<comment type="caution">
    <text evidence="20">The sequence shown here is derived from an EMBL/GenBank/DDBJ whole genome shotgun (WGS) entry which is preliminary data.</text>
</comment>
<evidence type="ECO:0000256" key="1">
    <source>
        <dbReference type="ARBA" id="ARBA00001698"/>
    </source>
</evidence>
<accession>A0A3R9ZBZ3</accession>
<gene>
    <name evidence="20" type="ORF">EIC27_00425</name>
</gene>
<evidence type="ECO:0000256" key="16">
    <source>
        <dbReference type="ARBA" id="ARBA00023209"/>
    </source>
</evidence>
<dbReference type="OrthoDB" id="9799199at2"/>
<keyword evidence="15 19" id="KW-0472">Membrane</keyword>
<evidence type="ECO:0000256" key="6">
    <source>
        <dbReference type="ARBA" id="ARBA00012487"/>
    </source>
</evidence>
<evidence type="ECO:0000256" key="19">
    <source>
        <dbReference type="SAM" id="Phobius"/>
    </source>
</evidence>
<keyword evidence="14" id="KW-0443">Lipid metabolism</keyword>
<feature type="transmembrane region" description="Helical" evidence="19">
    <location>
        <begin position="131"/>
        <end position="152"/>
    </location>
</feature>
<evidence type="ECO:0000256" key="4">
    <source>
        <dbReference type="ARBA" id="ARBA00005189"/>
    </source>
</evidence>
<evidence type="ECO:0000256" key="7">
    <source>
        <dbReference type="ARBA" id="ARBA00019373"/>
    </source>
</evidence>
<dbReference type="Proteomes" id="UP000279470">
    <property type="component" value="Unassembled WGS sequence"/>
</dbReference>